<reference evidence="3" key="1">
    <citation type="journal article" date="2011" name="Nat. Biotechnol.">
        <title>The genomic sequence of the Chinese hamster ovary (CHO)-K1 cell line.</title>
        <authorList>
            <person name="Xu X."/>
            <person name="Nagarajan H."/>
            <person name="Lewis N.E."/>
            <person name="Pan S."/>
            <person name="Cai Z."/>
            <person name="Liu X."/>
            <person name="Chen W."/>
            <person name="Xie M."/>
            <person name="Wang W."/>
            <person name="Hammond S."/>
            <person name="Andersen M.R."/>
            <person name="Neff N."/>
            <person name="Passarelli B."/>
            <person name="Koh W."/>
            <person name="Fan H.C."/>
            <person name="Wang J."/>
            <person name="Gui Y."/>
            <person name="Lee K.H."/>
            <person name="Betenbaugh M.J."/>
            <person name="Quake S.R."/>
            <person name="Famili I."/>
            <person name="Palsson B.O."/>
            <person name="Wang J."/>
        </authorList>
    </citation>
    <scope>NUCLEOTIDE SEQUENCE [LARGE SCALE GENOMIC DNA]</scope>
    <source>
        <strain evidence="3">CHO K1 cell line</strain>
    </source>
</reference>
<evidence type="ECO:0000313" key="2">
    <source>
        <dbReference type="EMBL" id="EGW02104.1"/>
    </source>
</evidence>
<name>G3HEH8_CRIGR</name>
<accession>G3HEH8</accession>
<dbReference type="EMBL" id="JH000315">
    <property type="protein sequence ID" value="EGW02104.1"/>
    <property type="molecule type" value="Genomic_DNA"/>
</dbReference>
<sequence length="107" mass="11311">MAQLHSRCLHFAVPHCPYPIWAPAAACGWTSPGPLSPTGLFSTPGRISGQGAPGPAGCECDIFLVLLGYRSLGYTKLLEALVNQQTKYECGQDSQPEGGRHGSSTTH</sequence>
<dbReference type="AlphaFoldDB" id="G3HEH8"/>
<protein>
    <submittedName>
        <fullName evidence="2">Uncharacterized protein</fullName>
    </submittedName>
</protein>
<organism evidence="2 3">
    <name type="scientific">Cricetulus griseus</name>
    <name type="common">Chinese hamster</name>
    <name type="synonym">Cricetulus barabensis griseus</name>
    <dbReference type="NCBI Taxonomy" id="10029"/>
    <lineage>
        <taxon>Eukaryota</taxon>
        <taxon>Metazoa</taxon>
        <taxon>Chordata</taxon>
        <taxon>Craniata</taxon>
        <taxon>Vertebrata</taxon>
        <taxon>Euteleostomi</taxon>
        <taxon>Mammalia</taxon>
        <taxon>Eutheria</taxon>
        <taxon>Euarchontoglires</taxon>
        <taxon>Glires</taxon>
        <taxon>Rodentia</taxon>
        <taxon>Myomorpha</taxon>
        <taxon>Muroidea</taxon>
        <taxon>Cricetidae</taxon>
        <taxon>Cricetinae</taxon>
        <taxon>Cricetulus</taxon>
    </lineage>
</organism>
<evidence type="ECO:0000256" key="1">
    <source>
        <dbReference type="SAM" id="MobiDB-lite"/>
    </source>
</evidence>
<feature type="region of interest" description="Disordered" evidence="1">
    <location>
        <begin position="87"/>
        <end position="107"/>
    </location>
</feature>
<proteinExistence type="predicted"/>
<dbReference type="InParanoid" id="G3HEH8"/>
<evidence type="ECO:0000313" key="3">
    <source>
        <dbReference type="Proteomes" id="UP000001075"/>
    </source>
</evidence>
<dbReference type="Proteomes" id="UP000001075">
    <property type="component" value="Unassembled WGS sequence"/>
</dbReference>
<gene>
    <name evidence="2" type="ORF">I79_008962</name>
</gene>